<dbReference type="RefSeq" id="WP_037458687.1">
    <property type="nucleotide sequence ID" value="NZ_AVFL01000025.1"/>
</dbReference>
<dbReference type="Pfam" id="PF09084">
    <property type="entry name" value="NMT1"/>
    <property type="match status" value="1"/>
</dbReference>
<evidence type="ECO:0000313" key="3">
    <source>
        <dbReference type="EMBL" id="EWY37560.1"/>
    </source>
</evidence>
<dbReference type="PROSITE" id="PS51318">
    <property type="entry name" value="TAT"/>
    <property type="match status" value="1"/>
</dbReference>
<dbReference type="STRING" id="1385369.N825_17165"/>
<evidence type="ECO:0000313" key="4">
    <source>
        <dbReference type="Proteomes" id="UP000019486"/>
    </source>
</evidence>
<dbReference type="InterPro" id="IPR015168">
    <property type="entry name" value="SsuA/THI5"/>
</dbReference>
<dbReference type="Gene3D" id="3.40.190.10">
    <property type="entry name" value="Periplasmic binding protein-like II"/>
    <property type="match status" value="2"/>
</dbReference>
<feature type="domain" description="SsuA/THI5-like" evidence="2">
    <location>
        <begin position="47"/>
        <end position="251"/>
    </location>
</feature>
<dbReference type="SUPFAM" id="SSF53850">
    <property type="entry name" value="Periplasmic binding protein-like II"/>
    <property type="match status" value="1"/>
</dbReference>
<dbReference type="Proteomes" id="UP000019486">
    <property type="component" value="Unassembled WGS sequence"/>
</dbReference>
<comment type="caution">
    <text evidence="3">The sequence shown here is derived from an EMBL/GenBank/DDBJ whole genome shotgun (WGS) entry which is preliminary data.</text>
</comment>
<organism evidence="3 4">
    <name type="scientific">Skermanella stibiiresistens SB22</name>
    <dbReference type="NCBI Taxonomy" id="1385369"/>
    <lineage>
        <taxon>Bacteria</taxon>
        <taxon>Pseudomonadati</taxon>
        <taxon>Pseudomonadota</taxon>
        <taxon>Alphaproteobacteria</taxon>
        <taxon>Rhodospirillales</taxon>
        <taxon>Azospirillaceae</taxon>
        <taxon>Skermanella</taxon>
    </lineage>
</organism>
<dbReference type="InterPro" id="IPR027939">
    <property type="entry name" value="NMT1/THI5"/>
</dbReference>
<dbReference type="PANTHER" id="PTHR31528">
    <property type="entry name" value="4-AMINO-5-HYDROXYMETHYL-2-METHYLPYRIMIDINE PHOSPHATE SYNTHASE THI11-RELATED"/>
    <property type="match status" value="1"/>
</dbReference>
<keyword evidence="1" id="KW-0732">Signal</keyword>
<dbReference type="AlphaFoldDB" id="W9GUH6"/>
<dbReference type="GO" id="GO:0009228">
    <property type="term" value="P:thiamine biosynthetic process"/>
    <property type="evidence" value="ECO:0007669"/>
    <property type="project" value="InterPro"/>
</dbReference>
<evidence type="ECO:0000256" key="1">
    <source>
        <dbReference type="SAM" id="SignalP"/>
    </source>
</evidence>
<reference evidence="3 4" key="1">
    <citation type="submission" date="2013-08" db="EMBL/GenBank/DDBJ databases">
        <title>The genome sequence of Skermanella stibiiresistens.</title>
        <authorList>
            <person name="Zhu W."/>
            <person name="Wang G."/>
        </authorList>
    </citation>
    <scope>NUCLEOTIDE SEQUENCE [LARGE SCALE GENOMIC DNA]</scope>
    <source>
        <strain evidence="3 4">SB22</strain>
    </source>
</reference>
<accession>W9GUH6</accession>
<keyword evidence="4" id="KW-1185">Reference proteome</keyword>
<evidence type="ECO:0000259" key="2">
    <source>
        <dbReference type="Pfam" id="PF09084"/>
    </source>
</evidence>
<feature type="signal peptide" evidence="1">
    <location>
        <begin position="1"/>
        <end position="33"/>
    </location>
</feature>
<sequence>MAFKQARRRLIGGVAVAALSLAVSTAGATAALAADKLVFLTSWFAQAEHGGFYQALATGAYEKVGLDVTIKMGGPQVNGMQLLVAGEADAIMGYDIQTLKAVENKLPVVTVAASFQYDLQGLMTHPDIGSLEDLKGRKILIATASRNTFWPWLRAKYGFEDQQAAPYTFNLQPFLVDPKAAVQAYPSSEPFEARQQGKDVKFLLLADAGYPPYGTTIVTTRGMLDQKPDVMRRFVKATMEGWKSYLANPAPANELIKRDNSKMTDERMAFAVDWLRTHKAVNGGDAAAGGIGTMTEARWKQTYDFLVSAGLLNKETDWKRAFTTDFVRDLQVTLD</sequence>
<dbReference type="PATRIC" id="fig|1385369.3.peg.5412"/>
<dbReference type="InterPro" id="IPR006311">
    <property type="entry name" value="TAT_signal"/>
</dbReference>
<dbReference type="EMBL" id="AVFL01000025">
    <property type="protein sequence ID" value="EWY37560.1"/>
    <property type="molecule type" value="Genomic_DNA"/>
</dbReference>
<name>W9GUH6_9PROT</name>
<dbReference type="OrthoDB" id="7431968at2"/>
<protein>
    <submittedName>
        <fullName evidence="3">Nitrate ABC transporter substrate-binding protein</fullName>
    </submittedName>
</protein>
<feature type="chain" id="PRO_5004920646" evidence="1">
    <location>
        <begin position="34"/>
        <end position="335"/>
    </location>
</feature>
<proteinExistence type="predicted"/>
<dbReference type="PANTHER" id="PTHR31528:SF3">
    <property type="entry name" value="THIAMINE BIOSYNTHESIS PROTEIN HI_0357-RELATED"/>
    <property type="match status" value="1"/>
</dbReference>
<gene>
    <name evidence="3" type="ORF">N825_17165</name>
</gene>